<proteinExistence type="predicted"/>
<keyword evidence="1" id="KW-1133">Transmembrane helix</keyword>
<keyword evidence="1" id="KW-0472">Membrane</keyword>
<keyword evidence="1" id="KW-0812">Transmembrane</keyword>
<organism evidence="2 3">
    <name type="scientific">Dendrosporobacter quercicolus</name>
    <dbReference type="NCBI Taxonomy" id="146817"/>
    <lineage>
        <taxon>Bacteria</taxon>
        <taxon>Bacillati</taxon>
        <taxon>Bacillota</taxon>
        <taxon>Negativicutes</taxon>
        <taxon>Selenomonadales</taxon>
        <taxon>Sporomusaceae</taxon>
        <taxon>Dendrosporobacter</taxon>
    </lineage>
</organism>
<gene>
    <name evidence="2" type="ORF">SAMN04488502_1011179</name>
</gene>
<dbReference type="AlphaFoldDB" id="A0A1G9P014"/>
<evidence type="ECO:0000256" key="1">
    <source>
        <dbReference type="SAM" id="Phobius"/>
    </source>
</evidence>
<dbReference type="Proteomes" id="UP000214880">
    <property type="component" value="Unassembled WGS sequence"/>
</dbReference>
<name>A0A1G9P014_9FIRM</name>
<dbReference type="OrthoDB" id="5195601at2"/>
<feature type="transmembrane region" description="Helical" evidence="1">
    <location>
        <begin position="82"/>
        <end position="103"/>
    </location>
</feature>
<protein>
    <submittedName>
        <fullName evidence="2">Uncharacterized protein</fullName>
    </submittedName>
</protein>
<dbReference type="STRING" id="146817.SAMN04488502_1011179"/>
<sequence>MRVFHQITAVIALLTICTFLLSSVTAELIGEPALIAGVKKLIVYGLSIVLICMPLLVASGRKLAAYYPGQPLIEAKTRRMKWIGVNGIVFLTPLAFILDYFAQNAQFDLSFFAFQILEIVCGGVNIFLFSHMFMDGKQISRSKITLES</sequence>
<feature type="transmembrane region" description="Helical" evidence="1">
    <location>
        <begin position="42"/>
        <end position="61"/>
    </location>
</feature>
<keyword evidence="3" id="KW-1185">Reference proteome</keyword>
<dbReference type="EMBL" id="FNHB01000001">
    <property type="protein sequence ID" value="SDL91989.1"/>
    <property type="molecule type" value="Genomic_DNA"/>
</dbReference>
<feature type="transmembrane region" description="Helical" evidence="1">
    <location>
        <begin position="109"/>
        <end position="133"/>
    </location>
</feature>
<evidence type="ECO:0000313" key="3">
    <source>
        <dbReference type="Proteomes" id="UP000214880"/>
    </source>
</evidence>
<accession>A0A1G9P014</accession>
<evidence type="ECO:0000313" key="2">
    <source>
        <dbReference type="EMBL" id="SDL91989.1"/>
    </source>
</evidence>
<reference evidence="2 3" key="1">
    <citation type="submission" date="2016-10" db="EMBL/GenBank/DDBJ databases">
        <authorList>
            <person name="de Groot N.N."/>
        </authorList>
    </citation>
    <scope>NUCLEOTIDE SEQUENCE [LARGE SCALE GENOMIC DNA]</scope>
    <source>
        <strain evidence="2 3">DSM 1736</strain>
    </source>
</reference>
<dbReference type="RefSeq" id="WP_092069510.1">
    <property type="nucleotide sequence ID" value="NZ_FNHB01000001.1"/>
</dbReference>